<sequence>MPCILTSAMGQRPSSTVTLPSSPPTATPDHKHLFPLHHFLTFGGRGTRLPRPQQPIRFQYRKTKRRGLLPQQPNKNVEGRGVSSQQQNNNLEGRCSNQKVGECGGENRQGCGLTTGGIIGNVQLNNLNTPTIKNNNVEAKSKQTNVPMRTKSEPNLALDRNREKHRHRRKSSSKFRNEWNDGETRQLKAQKQQFGYDIHDVDAFLTRASLEKPANIPVVLALPSVLYQTRPGGYQAEMGLPLGTVVNAVFKNRKWLYVQTPHGNEGYVRYAACLPLGIIPAEAESGGDPTPCWEKCTDVYPKPSGNMTDTEKLSSKSDCESRGWCRNRSRDVASACGEKSVDRLYLRAAAISKSRGVRQTLLVITTDFEGSGGNEIRVKKGDVVFLLDANIRGWFYVRTKEGSEGYIPTETAGHGFL</sequence>
<evidence type="ECO:0000256" key="1">
    <source>
        <dbReference type="ARBA" id="ARBA00022443"/>
    </source>
</evidence>
<proteinExistence type="predicted"/>
<feature type="region of interest" description="Disordered" evidence="2">
    <location>
        <begin position="1"/>
        <end position="31"/>
    </location>
</feature>
<comment type="caution">
    <text evidence="4">The sequence shown here is derived from an EMBL/GenBank/DDBJ whole genome shotgun (WGS) entry which is preliminary data.</text>
</comment>
<keyword evidence="1" id="KW-0728">SH3 domain</keyword>
<reference evidence="4" key="1">
    <citation type="submission" date="2022-03" db="EMBL/GenBank/DDBJ databases">
        <authorList>
            <person name="Sayadi A."/>
        </authorList>
    </citation>
    <scope>NUCLEOTIDE SEQUENCE</scope>
</reference>
<feature type="region of interest" description="Disordered" evidence="2">
    <location>
        <begin position="142"/>
        <end position="176"/>
    </location>
</feature>
<feature type="region of interest" description="Disordered" evidence="2">
    <location>
        <begin position="62"/>
        <end position="96"/>
    </location>
</feature>
<dbReference type="InterPro" id="IPR001452">
    <property type="entry name" value="SH3_domain"/>
</dbReference>
<dbReference type="Proteomes" id="UP001152888">
    <property type="component" value="Unassembled WGS sequence"/>
</dbReference>
<dbReference type="InterPro" id="IPR036028">
    <property type="entry name" value="SH3-like_dom_sf"/>
</dbReference>
<name>A0A9P0K3S2_ACAOB</name>
<evidence type="ECO:0000256" key="2">
    <source>
        <dbReference type="SAM" id="MobiDB-lite"/>
    </source>
</evidence>
<dbReference type="Gene3D" id="2.30.30.40">
    <property type="entry name" value="SH3 Domains"/>
    <property type="match status" value="1"/>
</dbReference>
<dbReference type="AlphaFoldDB" id="A0A9P0K3S2"/>
<feature type="domain" description="SH3" evidence="3">
    <location>
        <begin position="367"/>
        <end position="409"/>
    </location>
</feature>
<evidence type="ECO:0000259" key="3">
    <source>
        <dbReference type="Pfam" id="PF00018"/>
    </source>
</evidence>
<evidence type="ECO:0000313" key="5">
    <source>
        <dbReference type="Proteomes" id="UP001152888"/>
    </source>
</evidence>
<dbReference type="EMBL" id="CAKOFQ010006734">
    <property type="protein sequence ID" value="CAH1966616.1"/>
    <property type="molecule type" value="Genomic_DNA"/>
</dbReference>
<accession>A0A9P0K3S2</accession>
<feature type="compositionally biased region" description="Basic residues" evidence="2">
    <location>
        <begin position="163"/>
        <end position="173"/>
    </location>
</feature>
<protein>
    <recommendedName>
        <fullName evidence="3">SH3 domain-containing protein</fullName>
    </recommendedName>
</protein>
<gene>
    <name evidence="4" type="ORF">ACAOBT_LOCUS6930</name>
</gene>
<feature type="compositionally biased region" description="Polar residues" evidence="2">
    <location>
        <begin position="82"/>
        <end position="96"/>
    </location>
</feature>
<dbReference type="Pfam" id="PF00018">
    <property type="entry name" value="SH3_1"/>
    <property type="match status" value="1"/>
</dbReference>
<dbReference type="SUPFAM" id="SSF50044">
    <property type="entry name" value="SH3-domain"/>
    <property type="match status" value="1"/>
</dbReference>
<keyword evidence="5" id="KW-1185">Reference proteome</keyword>
<dbReference type="OrthoDB" id="6415921at2759"/>
<organism evidence="4 5">
    <name type="scientific">Acanthoscelides obtectus</name>
    <name type="common">Bean weevil</name>
    <name type="synonym">Bruchus obtectus</name>
    <dbReference type="NCBI Taxonomy" id="200917"/>
    <lineage>
        <taxon>Eukaryota</taxon>
        <taxon>Metazoa</taxon>
        <taxon>Ecdysozoa</taxon>
        <taxon>Arthropoda</taxon>
        <taxon>Hexapoda</taxon>
        <taxon>Insecta</taxon>
        <taxon>Pterygota</taxon>
        <taxon>Neoptera</taxon>
        <taxon>Endopterygota</taxon>
        <taxon>Coleoptera</taxon>
        <taxon>Polyphaga</taxon>
        <taxon>Cucujiformia</taxon>
        <taxon>Chrysomeloidea</taxon>
        <taxon>Chrysomelidae</taxon>
        <taxon>Bruchinae</taxon>
        <taxon>Bruchini</taxon>
        <taxon>Acanthoscelides</taxon>
    </lineage>
</organism>
<evidence type="ECO:0000313" key="4">
    <source>
        <dbReference type="EMBL" id="CAH1966616.1"/>
    </source>
</evidence>